<dbReference type="RefSeq" id="WP_106250676.1">
    <property type="nucleotide sequence ID" value="NZ_PVNG01000027.1"/>
</dbReference>
<accession>A0A2T0M7S0</accession>
<sequence>MTSDTVRAAPRATPGTVPDPPPRSLRQRLGDLPVAIMFVLPATIGFAVFYLWPALRGAYLSLTKFNVLTPPTFIGLENYERLFGDRLFWNALKVTAEYVVLNIVTQTVAAMLLAVLMYRLTKSMVVRGVVLLPYLVANVVVALVWYWMLDFQIGVVNNMIEWLGLDRVAFFGSDWAIPTIAGINTWRHTGYTALLIFAGLQMIPPSVYEAASIDGASEWKTFWRVTLPLLRPVMALVMVLSVIGSFQVFDTIAVTTAGGPINATRVIYFYIYDMAFNRFNFGYAAALSSVLFVLLAGIAYLQLRLSRAGESDLRGS</sequence>
<feature type="region of interest" description="Disordered" evidence="8">
    <location>
        <begin position="1"/>
        <end position="23"/>
    </location>
</feature>
<evidence type="ECO:0000256" key="6">
    <source>
        <dbReference type="ARBA" id="ARBA00023136"/>
    </source>
</evidence>
<evidence type="ECO:0000256" key="2">
    <source>
        <dbReference type="ARBA" id="ARBA00022448"/>
    </source>
</evidence>
<evidence type="ECO:0000313" key="11">
    <source>
        <dbReference type="Proteomes" id="UP000238312"/>
    </source>
</evidence>
<dbReference type="PANTHER" id="PTHR30193">
    <property type="entry name" value="ABC TRANSPORTER PERMEASE PROTEIN"/>
    <property type="match status" value="1"/>
</dbReference>
<keyword evidence="3" id="KW-1003">Cell membrane</keyword>
<organism evidence="10 11">
    <name type="scientific">Nonomuraea fuscirosea</name>
    <dbReference type="NCBI Taxonomy" id="1291556"/>
    <lineage>
        <taxon>Bacteria</taxon>
        <taxon>Bacillati</taxon>
        <taxon>Actinomycetota</taxon>
        <taxon>Actinomycetes</taxon>
        <taxon>Streptosporangiales</taxon>
        <taxon>Streptosporangiaceae</taxon>
        <taxon>Nonomuraea</taxon>
    </lineage>
</organism>
<dbReference type="AlphaFoldDB" id="A0A2T0M7S0"/>
<reference evidence="10 11" key="1">
    <citation type="submission" date="2018-03" db="EMBL/GenBank/DDBJ databases">
        <title>Genomic Encyclopedia of Type Strains, Phase III (KMG-III): the genomes of soil and plant-associated and newly described type strains.</title>
        <authorList>
            <person name="Whitman W."/>
        </authorList>
    </citation>
    <scope>NUCLEOTIDE SEQUENCE [LARGE SCALE GENOMIC DNA]</scope>
    <source>
        <strain evidence="10 11">CGMCC 4.7104</strain>
    </source>
</reference>
<protein>
    <submittedName>
        <fullName evidence="10">Carbohydrate ABC transporter membrane protein 1 (CUT1 family)</fullName>
    </submittedName>
</protein>
<proteinExistence type="inferred from homology"/>
<comment type="subcellular location">
    <subcellularLocation>
        <location evidence="1 7">Cell membrane</location>
        <topology evidence="1 7">Multi-pass membrane protein</topology>
    </subcellularLocation>
</comment>
<dbReference type="OrthoDB" id="9804439at2"/>
<gene>
    <name evidence="10" type="ORF">B0I32_12792</name>
</gene>
<evidence type="ECO:0000259" key="9">
    <source>
        <dbReference type="PROSITE" id="PS50928"/>
    </source>
</evidence>
<name>A0A2T0M7S0_9ACTN</name>
<dbReference type="GO" id="GO:0055085">
    <property type="term" value="P:transmembrane transport"/>
    <property type="evidence" value="ECO:0007669"/>
    <property type="project" value="InterPro"/>
</dbReference>
<dbReference type="CDD" id="cd06261">
    <property type="entry name" value="TM_PBP2"/>
    <property type="match status" value="1"/>
</dbReference>
<feature type="domain" description="ABC transmembrane type-1" evidence="9">
    <location>
        <begin position="88"/>
        <end position="302"/>
    </location>
</feature>
<feature type="transmembrane region" description="Helical" evidence="7">
    <location>
        <begin position="130"/>
        <end position="149"/>
    </location>
</feature>
<evidence type="ECO:0000256" key="5">
    <source>
        <dbReference type="ARBA" id="ARBA00022989"/>
    </source>
</evidence>
<dbReference type="InterPro" id="IPR000515">
    <property type="entry name" value="MetI-like"/>
</dbReference>
<dbReference type="Proteomes" id="UP000238312">
    <property type="component" value="Unassembled WGS sequence"/>
</dbReference>
<dbReference type="InterPro" id="IPR035906">
    <property type="entry name" value="MetI-like_sf"/>
</dbReference>
<feature type="transmembrane region" description="Helical" evidence="7">
    <location>
        <begin position="229"/>
        <end position="249"/>
    </location>
</feature>
<feature type="transmembrane region" description="Helical" evidence="7">
    <location>
        <begin position="98"/>
        <end position="118"/>
    </location>
</feature>
<dbReference type="GO" id="GO:0005886">
    <property type="term" value="C:plasma membrane"/>
    <property type="evidence" value="ECO:0007669"/>
    <property type="project" value="UniProtKB-SubCell"/>
</dbReference>
<feature type="transmembrane region" description="Helical" evidence="7">
    <location>
        <begin position="281"/>
        <end position="301"/>
    </location>
</feature>
<keyword evidence="5 7" id="KW-1133">Transmembrane helix</keyword>
<evidence type="ECO:0000256" key="3">
    <source>
        <dbReference type="ARBA" id="ARBA00022475"/>
    </source>
</evidence>
<dbReference type="PANTHER" id="PTHR30193:SF41">
    <property type="entry name" value="DIACETYLCHITOBIOSE UPTAKE SYSTEM PERMEASE PROTEIN NGCF"/>
    <property type="match status" value="1"/>
</dbReference>
<evidence type="ECO:0000256" key="8">
    <source>
        <dbReference type="SAM" id="MobiDB-lite"/>
    </source>
</evidence>
<dbReference type="PROSITE" id="PS50928">
    <property type="entry name" value="ABC_TM1"/>
    <property type="match status" value="1"/>
</dbReference>
<feature type="transmembrane region" description="Helical" evidence="7">
    <location>
        <begin position="32"/>
        <end position="52"/>
    </location>
</feature>
<dbReference type="Pfam" id="PF00528">
    <property type="entry name" value="BPD_transp_1"/>
    <property type="match status" value="1"/>
</dbReference>
<keyword evidence="11" id="KW-1185">Reference proteome</keyword>
<keyword evidence="2 7" id="KW-0813">Transport</keyword>
<dbReference type="Gene3D" id="1.10.3720.10">
    <property type="entry name" value="MetI-like"/>
    <property type="match status" value="1"/>
</dbReference>
<evidence type="ECO:0000256" key="4">
    <source>
        <dbReference type="ARBA" id="ARBA00022692"/>
    </source>
</evidence>
<comment type="caution">
    <text evidence="10">The sequence shown here is derived from an EMBL/GenBank/DDBJ whole genome shotgun (WGS) entry which is preliminary data.</text>
</comment>
<keyword evidence="4 7" id="KW-0812">Transmembrane</keyword>
<comment type="similarity">
    <text evidence="7">Belongs to the binding-protein-dependent transport system permease family.</text>
</comment>
<evidence type="ECO:0000256" key="1">
    <source>
        <dbReference type="ARBA" id="ARBA00004651"/>
    </source>
</evidence>
<dbReference type="EMBL" id="PVNG01000027">
    <property type="protein sequence ID" value="PRX53503.1"/>
    <property type="molecule type" value="Genomic_DNA"/>
</dbReference>
<evidence type="ECO:0000256" key="7">
    <source>
        <dbReference type="RuleBase" id="RU363032"/>
    </source>
</evidence>
<dbReference type="SUPFAM" id="SSF161098">
    <property type="entry name" value="MetI-like"/>
    <property type="match status" value="1"/>
</dbReference>
<evidence type="ECO:0000313" key="10">
    <source>
        <dbReference type="EMBL" id="PRX53503.1"/>
    </source>
</evidence>
<dbReference type="InterPro" id="IPR051393">
    <property type="entry name" value="ABC_transporter_permease"/>
</dbReference>
<keyword evidence="6 7" id="KW-0472">Membrane</keyword>